<evidence type="ECO:0000313" key="4">
    <source>
        <dbReference type="EMBL" id="MEJ8821613.1"/>
    </source>
</evidence>
<dbReference type="EMBL" id="JBBKZV010000002">
    <property type="protein sequence ID" value="MEJ8821613.1"/>
    <property type="molecule type" value="Genomic_DNA"/>
</dbReference>
<protein>
    <recommendedName>
        <fullName evidence="3">Acetate CoA-transferase YdiF</fullName>
        <ecNumber evidence="3">2.8.3.8</ecNumber>
    </recommendedName>
</protein>
<dbReference type="InterPro" id="IPR037171">
    <property type="entry name" value="NagB/RpiA_transferase-like"/>
</dbReference>
<dbReference type="PANTHER" id="PTHR43293:SF1">
    <property type="entry name" value="ACETATE COA-TRANSFERASE YDIF"/>
    <property type="match status" value="1"/>
</dbReference>
<evidence type="ECO:0000256" key="2">
    <source>
        <dbReference type="ARBA" id="ARBA00022679"/>
    </source>
</evidence>
<dbReference type="InterPro" id="IPR004165">
    <property type="entry name" value="CoA_trans_fam_I"/>
</dbReference>
<dbReference type="Gene3D" id="3.40.1080.10">
    <property type="entry name" value="Glutaconate Coenzyme A-transferase"/>
    <property type="match status" value="2"/>
</dbReference>
<dbReference type="PIRSF" id="PIRSF000858">
    <property type="entry name" value="SCOT-t"/>
    <property type="match status" value="1"/>
</dbReference>
<evidence type="ECO:0000256" key="3">
    <source>
        <dbReference type="PIRNR" id="PIRNR000858"/>
    </source>
</evidence>
<dbReference type="PANTHER" id="PTHR43293">
    <property type="entry name" value="ACETATE COA-TRANSFERASE YDIF"/>
    <property type="match status" value="1"/>
</dbReference>
<keyword evidence="5" id="KW-1185">Reference proteome</keyword>
<dbReference type="InterPro" id="IPR014388">
    <property type="entry name" value="3-oxoacid_CoA-transferase"/>
</dbReference>
<dbReference type="RefSeq" id="WP_340362654.1">
    <property type="nucleotide sequence ID" value="NZ_JBBKZV010000002.1"/>
</dbReference>
<organism evidence="4 5">
    <name type="scientific">Variovorax humicola</name>
    <dbReference type="NCBI Taxonomy" id="1769758"/>
    <lineage>
        <taxon>Bacteria</taxon>
        <taxon>Pseudomonadati</taxon>
        <taxon>Pseudomonadota</taxon>
        <taxon>Betaproteobacteria</taxon>
        <taxon>Burkholderiales</taxon>
        <taxon>Comamonadaceae</taxon>
        <taxon>Variovorax</taxon>
    </lineage>
</organism>
<dbReference type="SUPFAM" id="SSF100950">
    <property type="entry name" value="NagB/RpiA/CoA transferase-like"/>
    <property type="match status" value="2"/>
</dbReference>
<dbReference type="Pfam" id="PF01144">
    <property type="entry name" value="CoA_trans"/>
    <property type="match status" value="1"/>
</dbReference>
<dbReference type="SMART" id="SM00882">
    <property type="entry name" value="CoA_trans"/>
    <property type="match status" value="1"/>
</dbReference>
<keyword evidence="2 3" id="KW-0808">Transferase</keyword>
<proteinExistence type="inferred from homology"/>
<gene>
    <name evidence="4" type="ORF">WKW80_06130</name>
</gene>
<evidence type="ECO:0000256" key="1">
    <source>
        <dbReference type="ARBA" id="ARBA00007154"/>
    </source>
</evidence>
<sequence>MKKVISADQAAGLVRSGDVVSISSSSGLGCPDKVLAALGARFDKEGLPRNLTTLNPIAAGDMYGIKGIDHIAKPGLLSRVLAGSYPSGPSSLPMPAIWHMVVDNEIEAYNIPSGILYDMHRDAAAKRPGVLTKVGLGTFVDPDLQGCAMNEAAAANPVVRKETFDGQEWLYFPAIAPQVAIIRATTADEHGNLTYEHEGALLGGLDQALAARNNGGIVIAQVKRVVKQGSLRPHDVHVPCNLVDYLVVDPEQWQTTQTPYDPAISGEIAQPLATFEPQAWGAEKVISRRAAMELAHGHAVNLGFGISANVPRILLEEGLHGEVTWAIEQGAVGGMPLLGFAFGCASNADAIMASPNQFTYFQGGGFDVTLLSFLQVDGNGSVNVSKLGSKPYLTAGCGGFVDITAHARRIVFSGFFTAGAKLEVGNGRLTILKEGKTRKFVKSAEHITFSGVIGRQRGQRVTYVTERCVIDLEDDGLVVREIAPGVDLQRDVLDQAEVALRVAKDLRVMDAALFTDAPFGLQLKAEEPRRGAVSEVAAKRRAAEAALLADAVDLPVMVEERQRV</sequence>
<dbReference type="PROSITE" id="PS51257">
    <property type="entry name" value="PROKAR_LIPOPROTEIN"/>
    <property type="match status" value="1"/>
</dbReference>
<accession>A0ABU8VW04</accession>
<comment type="caution">
    <text evidence="4">The sequence shown here is derived from an EMBL/GenBank/DDBJ whole genome shotgun (WGS) entry which is preliminary data.</text>
</comment>
<evidence type="ECO:0000313" key="5">
    <source>
        <dbReference type="Proteomes" id="UP001363010"/>
    </source>
</evidence>
<dbReference type="Proteomes" id="UP001363010">
    <property type="component" value="Unassembled WGS sequence"/>
</dbReference>
<comment type="similarity">
    <text evidence="1 3">Belongs to the 3-oxoacid CoA-transferase family.</text>
</comment>
<reference evidence="4 5" key="1">
    <citation type="submission" date="2024-03" db="EMBL/GenBank/DDBJ databases">
        <title>Novel species of the genus Variovorax.</title>
        <authorList>
            <person name="Liu Q."/>
            <person name="Xin Y.-H."/>
        </authorList>
    </citation>
    <scope>NUCLEOTIDE SEQUENCE [LARGE SCALE GENOMIC DNA]</scope>
    <source>
        <strain evidence="4 5">KACC 18501</strain>
    </source>
</reference>
<name>A0ABU8VW04_9BURK</name>
<comment type="function">
    <text evidence="3">CoA transferase having broad substrate specificity for short-chain acyl-CoA thioesters with the activity decreasing when the length of the carboxylic acid chain exceeds four carbons.</text>
</comment>
<comment type="catalytic activity">
    <reaction evidence="3">
        <text>an acyl-CoA + acetate = a carboxylate + acetyl-CoA</text>
        <dbReference type="Rhea" id="RHEA:13381"/>
        <dbReference type="ChEBI" id="CHEBI:29067"/>
        <dbReference type="ChEBI" id="CHEBI:30089"/>
        <dbReference type="ChEBI" id="CHEBI:57288"/>
        <dbReference type="ChEBI" id="CHEBI:58342"/>
        <dbReference type="EC" id="2.8.3.8"/>
    </reaction>
</comment>
<dbReference type="EC" id="2.8.3.8" evidence="3"/>
<dbReference type="GO" id="GO:0016740">
    <property type="term" value="F:transferase activity"/>
    <property type="evidence" value="ECO:0007669"/>
    <property type="project" value="UniProtKB-KW"/>
</dbReference>